<reference evidence="11 12" key="1">
    <citation type="submission" date="2020-08" db="EMBL/GenBank/DDBJ databases">
        <authorList>
            <person name="Koutsovoulos G."/>
            <person name="Danchin GJ E."/>
        </authorList>
    </citation>
    <scope>NUCLEOTIDE SEQUENCE [LARGE SCALE GENOMIC DNA]</scope>
</reference>
<comment type="caution">
    <text evidence="10">Lacks conserved residue(s) required for the propagation of feature annotation.</text>
</comment>
<dbReference type="EC" id="2.4.1.-" evidence="10"/>
<dbReference type="PANTHER" id="PTHR11214">
    <property type="entry name" value="BETA-1,3-N-ACETYLGLUCOSAMINYLTRANSFERASE"/>
    <property type="match status" value="1"/>
</dbReference>
<comment type="similarity">
    <text evidence="2 10">Belongs to the glycosyltransferase 31 family.</text>
</comment>
<evidence type="ECO:0000256" key="6">
    <source>
        <dbReference type="ARBA" id="ARBA00022968"/>
    </source>
</evidence>
<dbReference type="GO" id="GO:0016758">
    <property type="term" value="F:hexosyltransferase activity"/>
    <property type="evidence" value="ECO:0007669"/>
    <property type="project" value="InterPro"/>
</dbReference>
<evidence type="ECO:0000256" key="9">
    <source>
        <dbReference type="ARBA" id="ARBA00023136"/>
    </source>
</evidence>
<dbReference type="GO" id="GO:0000139">
    <property type="term" value="C:Golgi membrane"/>
    <property type="evidence" value="ECO:0007669"/>
    <property type="project" value="UniProtKB-SubCell"/>
</dbReference>
<keyword evidence="7 10" id="KW-1133">Transmembrane helix</keyword>
<comment type="caution">
    <text evidence="11">The sequence shown here is derived from an EMBL/GenBank/DDBJ whole genome shotgun (WGS) entry which is preliminary data.</text>
</comment>
<dbReference type="Pfam" id="PF01762">
    <property type="entry name" value="Galactosyl_T"/>
    <property type="match status" value="1"/>
</dbReference>
<gene>
    <name evidence="11" type="ORF">MENT_LOCUS15932</name>
</gene>
<evidence type="ECO:0000256" key="2">
    <source>
        <dbReference type="ARBA" id="ARBA00008661"/>
    </source>
</evidence>
<dbReference type="AlphaFoldDB" id="A0A6V7UPV7"/>
<dbReference type="GO" id="GO:0006493">
    <property type="term" value="P:protein O-linked glycosylation"/>
    <property type="evidence" value="ECO:0007669"/>
    <property type="project" value="TreeGrafter"/>
</dbReference>
<evidence type="ECO:0000256" key="3">
    <source>
        <dbReference type="ARBA" id="ARBA00022676"/>
    </source>
</evidence>
<keyword evidence="3 10" id="KW-0328">Glycosyltransferase</keyword>
<comment type="subcellular location">
    <subcellularLocation>
        <location evidence="1 10">Golgi apparatus membrane</location>
        <topology evidence="1 10">Single-pass type II membrane protein</topology>
    </subcellularLocation>
</comment>
<dbReference type="EMBL" id="CAJEWN010000097">
    <property type="protein sequence ID" value="CAD2163326.1"/>
    <property type="molecule type" value="Genomic_DNA"/>
</dbReference>
<dbReference type="Gene3D" id="3.90.550.50">
    <property type="match status" value="1"/>
</dbReference>
<name>A0A6V7UPV7_MELEN</name>
<evidence type="ECO:0000313" key="11">
    <source>
        <dbReference type="EMBL" id="CAD2163326.1"/>
    </source>
</evidence>
<proteinExistence type="inferred from homology"/>
<dbReference type="OrthoDB" id="6381420at2759"/>
<evidence type="ECO:0000256" key="1">
    <source>
        <dbReference type="ARBA" id="ARBA00004323"/>
    </source>
</evidence>
<evidence type="ECO:0000256" key="8">
    <source>
        <dbReference type="ARBA" id="ARBA00023034"/>
    </source>
</evidence>
<keyword evidence="4" id="KW-0808">Transferase</keyword>
<evidence type="ECO:0000256" key="5">
    <source>
        <dbReference type="ARBA" id="ARBA00022692"/>
    </source>
</evidence>
<evidence type="ECO:0000256" key="10">
    <source>
        <dbReference type="RuleBase" id="RU363063"/>
    </source>
</evidence>
<keyword evidence="5 10" id="KW-0812">Transmembrane</keyword>
<keyword evidence="9 10" id="KW-0472">Membrane</keyword>
<feature type="transmembrane region" description="Helical" evidence="10">
    <location>
        <begin position="34"/>
        <end position="56"/>
    </location>
</feature>
<evidence type="ECO:0000256" key="4">
    <source>
        <dbReference type="ARBA" id="ARBA00022679"/>
    </source>
</evidence>
<dbReference type="PANTHER" id="PTHR11214:SF364">
    <property type="entry name" value="HEXOSYLTRANSFERASE"/>
    <property type="match status" value="1"/>
</dbReference>
<organism evidence="11 12">
    <name type="scientific">Meloidogyne enterolobii</name>
    <name type="common">Root-knot nematode worm</name>
    <name type="synonym">Meloidogyne mayaguensis</name>
    <dbReference type="NCBI Taxonomy" id="390850"/>
    <lineage>
        <taxon>Eukaryota</taxon>
        <taxon>Metazoa</taxon>
        <taxon>Ecdysozoa</taxon>
        <taxon>Nematoda</taxon>
        <taxon>Chromadorea</taxon>
        <taxon>Rhabditida</taxon>
        <taxon>Tylenchina</taxon>
        <taxon>Tylenchomorpha</taxon>
        <taxon>Tylenchoidea</taxon>
        <taxon>Meloidogynidae</taxon>
        <taxon>Meloidogyninae</taxon>
        <taxon>Meloidogyne</taxon>
    </lineage>
</organism>
<protein>
    <recommendedName>
        <fullName evidence="10">Hexosyltransferase</fullName>
        <ecNumber evidence="10">2.4.1.-</ecNumber>
    </recommendedName>
</protein>
<accession>A0A6V7UPV7</accession>
<feature type="transmembrane region" description="Helical" evidence="10">
    <location>
        <begin position="12"/>
        <end position="28"/>
    </location>
</feature>
<keyword evidence="6" id="KW-0735">Signal-anchor</keyword>
<sequence>MSFLLFFRLTRFLFLRIFYLIKIYIYFFKTKNPFLNLIYLILFIIILFSINFLSYFQQKQHFPLLPFCEKNSLNYFYKIYSLSEYPQPDPTPLNWINIKFKLEPSINSISLNLCKINKFNYFSSLFVVVISKLEHFKRRSLLRAQFKDNGITSFIFVLAAANASTNIIEAIHTEANKEQDLLVLANLEENYRLLTYKTRAWLQWLVDNFDEICGPPRFLLKIDDDVMVNWNALSRLLQRAGPNPKKLLFCRAIPNGQISRNPASKWFLSSREYKRNKPRGLGLYCQGMAILLSGDLLRSALANIKLVQFLWMDDWYLTHALLFNTNVTFVDIAPQVQSIDEETKFKQKDVGLSLNVYYTPIFAHFRPAEHFPQTRKLREWKKMLDIKPKSTKTCIL</sequence>
<keyword evidence="8 10" id="KW-0333">Golgi apparatus</keyword>
<evidence type="ECO:0000256" key="7">
    <source>
        <dbReference type="ARBA" id="ARBA00022989"/>
    </source>
</evidence>
<dbReference type="InterPro" id="IPR002659">
    <property type="entry name" value="Glyco_trans_31"/>
</dbReference>
<dbReference type="Proteomes" id="UP000580250">
    <property type="component" value="Unassembled WGS sequence"/>
</dbReference>
<evidence type="ECO:0000313" key="12">
    <source>
        <dbReference type="Proteomes" id="UP000580250"/>
    </source>
</evidence>